<name>A0A835HC61_9MAGN</name>
<feature type="compositionally biased region" description="Basic and acidic residues" evidence="1">
    <location>
        <begin position="188"/>
        <end position="206"/>
    </location>
</feature>
<feature type="compositionally biased region" description="Polar residues" evidence="1">
    <location>
        <begin position="392"/>
        <end position="403"/>
    </location>
</feature>
<feature type="compositionally biased region" description="Basic residues" evidence="1">
    <location>
        <begin position="60"/>
        <end position="69"/>
    </location>
</feature>
<feature type="compositionally biased region" description="Basic residues" evidence="1">
    <location>
        <begin position="419"/>
        <end position="429"/>
    </location>
</feature>
<feature type="compositionally biased region" description="Low complexity" evidence="1">
    <location>
        <begin position="246"/>
        <end position="265"/>
    </location>
</feature>
<feature type="compositionally biased region" description="Low complexity" evidence="1">
    <location>
        <begin position="280"/>
        <end position="298"/>
    </location>
</feature>
<feature type="region of interest" description="Disordered" evidence="1">
    <location>
        <begin position="390"/>
        <end position="429"/>
    </location>
</feature>
<evidence type="ECO:0000313" key="2">
    <source>
        <dbReference type="EMBL" id="KAF9597196.1"/>
    </source>
</evidence>
<organism evidence="2 3">
    <name type="scientific">Coptis chinensis</name>
    <dbReference type="NCBI Taxonomy" id="261450"/>
    <lineage>
        <taxon>Eukaryota</taxon>
        <taxon>Viridiplantae</taxon>
        <taxon>Streptophyta</taxon>
        <taxon>Embryophyta</taxon>
        <taxon>Tracheophyta</taxon>
        <taxon>Spermatophyta</taxon>
        <taxon>Magnoliopsida</taxon>
        <taxon>Ranunculales</taxon>
        <taxon>Ranunculaceae</taxon>
        <taxon>Coptidoideae</taxon>
        <taxon>Coptis</taxon>
    </lineage>
</organism>
<feature type="region of interest" description="Disordered" evidence="1">
    <location>
        <begin position="34"/>
        <end position="69"/>
    </location>
</feature>
<gene>
    <name evidence="2" type="ORF">IFM89_016337</name>
</gene>
<proteinExistence type="predicted"/>
<feature type="region of interest" description="Disordered" evidence="1">
    <location>
        <begin position="181"/>
        <end position="300"/>
    </location>
</feature>
<evidence type="ECO:0000256" key="1">
    <source>
        <dbReference type="SAM" id="MobiDB-lite"/>
    </source>
</evidence>
<keyword evidence="3" id="KW-1185">Reference proteome</keyword>
<feature type="compositionally biased region" description="Low complexity" evidence="1">
    <location>
        <begin position="224"/>
        <end position="239"/>
    </location>
</feature>
<accession>A0A835HC61</accession>
<dbReference type="EMBL" id="JADFTS010000007">
    <property type="protein sequence ID" value="KAF9597196.1"/>
    <property type="molecule type" value="Genomic_DNA"/>
</dbReference>
<protein>
    <submittedName>
        <fullName evidence="2">Uncharacterized protein</fullName>
    </submittedName>
</protein>
<comment type="caution">
    <text evidence="2">The sequence shown here is derived from an EMBL/GenBank/DDBJ whole genome shotgun (WGS) entry which is preliminary data.</text>
</comment>
<dbReference type="AlphaFoldDB" id="A0A835HC61"/>
<sequence length="429" mass="47090">MWGVFKPDNADFYHMFIEFERDVAELVDSVGTVVPTPPDFPPQKASEEFHLSQELSPQRPSKKKKKRSKRGKCKEKLVLIDEDDGEFFANLYSNTFECFDEDCDGELALLFGHAKSMTIPPPLFMNEAAAPEVIVDEIEEDEGYRSTHSCEDEMEFQMPQCCEEFFEFVSGTTNMSCKGLPASGTAQSRDKPAKGKEKAVTEEEHVTMPPTTKRSKKITEPAKKAITPAKKAKVTTPSKIATTSGKKATTPVKKAKATTPVKKVTSPGKIATSVGKKAKATSPSKKAKATSPVKKATSPGKKATIYLSLPQTVVSDPPIHPSLPQTVVSDPPLPPTKRSKKTKEAGYKKATVFSDPLLVSTISTPPPLLERNTFMAPQHRHTMRDLIDKQTTKTSLMFKSPPTSLKGPATKAFKPPGPSKKKRRGVIEE</sequence>
<evidence type="ECO:0000313" key="3">
    <source>
        <dbReference type="Proteomes" id="UP000631114"/>
    </source>
</evidence>
<feature type="region of interest" description="Disordered" evidence="1">
    <location>
        <begin position="316"/>
        <end position="347"/>
    </location>
</feature>
<reference evidence="2 3" key="1">
    <citation type="submission" date="2020-10" db="EMBL/GenBank/DDBJ databases">
        <title>The Coptis chinensis genome and diversification of protoberbering-type alkaloids.</title>
        <authorList>
            <person name="Wang B."/>
            <person name="Shu S."/>
            <person name="Song C."/>
            <person name="Liu Y."/>
        </authorList>
    </citation>
    <scope>NUCLEOTIDE SEQUENCE [LARGE SCALE GENOMIC DNA]</scope>
    <source>
        <strain evidence="2">HL-2020</strain>
        <tissue evidence="2">Leaf</tissue>
    </source>
</reference>
<dbReference type="Proteomes" id="UP000631114">
    <property type="component" value="Unassembled WGS sequence"/>
</dbReference>